<feature type="compositionally biased region" description="Low complexity" evidence="1">
    <location>
        <begin position="12"/>
        <end position="23"/>
    </location>
</feature>
<dbReference type="KEGG" id="mea:Mex_1p1253"/>
<dbReference type="RefSeq" id="WP_012752427.1">
    <property type="nucleotide sequence ID" value="NC_012808.1"/>
</dbReference>
<accession>C5AYK1</accession>
<dbReference type="Proteomes" id="UP000009081">
    <property type="component" value="Chromosome"/>
</dbReference>
<gene>
    <name evidence="2" type="ordered locus">MexAM1_META1p1253</name>
</gene>
<name>C5AYK1_METEA</name>
<dbReference type="STRING" id="272630.MexAM1_META1p1253"/>
<organism evidence="2 3">
    <name type="scientific">Methylorubrum extorquens (strain ATCC 14718 / DSM 1338 / JCM 2805 / NCIMB 9133 / AM1)</name>
    <name type="common">Methylobacterium extorquens</name>
    <dbReference type="NCBI Taxonomy" id="272630"/>
    <lineage>
        <taxon>Bacteria</taxon>
        <taxon>Pseudomonadati</taxon>
        <taxon>Pseudomonadota</taxon>
        <taxon>Alphaproteobacteria</taxon>
        <taxon>Hyphomicrobiales</taxon>
        <taxon>Methylobacteriaceae</taxon>
        <taxon>Methylorubrum</taxon>
    </lineage>
</organism>
<protein>
    <submittedName>
        <fullName evidence="2">Uncharacterized protein</fullName>
    </submittedName>
</protein>
<keyword evidence="3" id="KW-1185">Reference proteome</keyword>
<dbReference type="AlphaFoldDB" id="C5AYK1"/>
<sequence length="155" mass="17004">MTHLSLVPESAPAPATPQAVAPPKRGFAYPSSEFELHGLRLAPSRAYPDRIPAPPGGRAHVTEDPRDLNFEQAVLVALERLARGRALTDEQGQPVGRFDVERHAGMRASGLSGLQARLRPHLRRDHPWGPLAAELVEKLSAEEAYWWGVSGRRQA</sequence>
<reference evidence="2 3" key="1">
    <citation type="journal article" date="2009" name="PLoS ONE">
        <title>Methylobacterium genome sequences: a reference blueprint to investigate microbial metabolism of C1 compounds from natural and industrial sources.</title>
        <authorList>
            <person name="Vuilleumier S."/>
            <person name="Chistoserdova L."/>
            <person name="Lee M.-C."/>
            <person name="Bringel F."/>
            <person name="Lajus A."/>
            <person name="Zhou Y."/>
            <person name="Gourion B."/>
            <person name="Barbe V."/>
            <person name="Chang J."/>
            <person name="Cruveiller S."/>
            <person name="Dossat C."/>
            <person name="Gillett W."/>
            <person name="Gruffaz C."/>
            <person name="Haugen E."/>
            <person name="Hourcade E."/>
            <person name="Levy R."/>
            <person name="Mangenot S."/>
            <person name="Muller E."/>
            <person name="Nadalig T."/>
            <person name="Pagni M."/>
            <person name="Penny C."/>
            <person name="Peyraud R."/>
            <person name="Robinson D.G."/>
            <person name="Roche D."/>
            <person name="Rouy Z."/>
            <person name="Saenampechek C."/>
            <person name="Salvignol G."/>
            <person name="Vallenet D."/>
            <person name="Wu Z."/>
            <person name="Marx C.J."/>
            <person name="Vorholt J.A."/>
            <person name="Olson M.V."/>
            <person name="Kaul R."/>
            <person name="Weissenbach J."/>
            <person name="Medigue C."/>
            <person name="Lidstrom M.E."/>
        </authorList>
    </citation>
    <scope>NUCLEOTIDE SEQUENCE [LARGE SCALE GENOMIC DNA]</scope>
    <source>
        <strain evidence="3">ATCC 14718 / DSM 1338 / JCM 2805 / NCIMB 9133 / AM1</strain>
    </source>
</reference>
<proteinExistence type="predicted"/>
<evidence type="ECO:0000313" key="3">
    <source>
        <dbReference type="Proteomes" id="UP000009081"/>
    </source>
</evidence>
<evidence type="ECO:0000313" key="2">
    <source>
        <dbReference type="EMBL" id="ACS39117.1"/>
    </source>
</evidence>
<evidence type="ECO:0000256" key="1">
    <source>
        <dbReference type="SAM" id="MobiDB-lite"/>
    </source>
</evidence>
<feature type="region of interest" description="Disordered" evidence="1">
    <location>
        <begin position="1"/>
        <end position="26"/>
    </location>
</feature>
<dbReference type="HOGENOM" id="CLU_1693425_0_0_5"/>
<dbReference type="EMBL" id="CP001510">
    <property type="protein sequence ID" value="ACS39117.1"/>
    <property type="molecule type" value="Genomic_DNA"/>
</dbReference>